<dbReference type="EMBL" id="VICC01000003">
    <property type="protein sequence ID" value="TQD62148.1"/>
    <property type="molecule type" value="Genomic_DNA"/>
</dbReference>
<feature type="domain" description="ABC transmembrane type-1" evidence="14">
    <location>
        <begin position="69"/>
        <end position="348"/>
    </location>
</feature>
<dbReference type="GO" id="GO:0034040">
    <property type="term" value="F:ATPase-coupled lipid transmembrane transporter activity"/>
    <property type="evidence" value="ECO:0007669"/>
    <property type="project" value="TreeGrafter"/>
</dbReference>
<evidence type="ECO:0000256" key="6">
    <source>
        <dbReference type="ARBA" id="ARBA00022741"/>
    </source>
</evidence>
<evidence type="ECO:0000256" key="7">
    <source>
        <dbReference type="ARBA" id="ARBA00022840"/>
    </source>
</evidence>
<evidence type="ECO:0000256" key="4">
    <source>
        <dbReference type="ARBA" id="ARBA00022519"/>
    </source>
</evidence>
<dbReference type="InterPro" id="IPR003593">
    <property type="entry name" value="AAA+_ATPase"/>
</dbReference>
<comment type="similarity">
    <text evidence="10">Belongs to the ABC transporter superfamily. Siderophore-Fe(3+) uptake transporter (SIUT) (TC 3.A.1.21) family.</text>
</comment>
<dbReference type="SUPFAM" id="SSF90123">
    <property type="entry name" value="ABC transporter transmembrane region"/>
    <property type="match status" value="2"/>
</dbReference>
<dbReference type="Pfam" id="PF00664">
    <property type="entry name" value="ABC_membrane"/>
    <property type="match status" value="2"/>
</dbReference>
<dbReference type="GeneID" id="64213290"/>
<dbReference type="PROSITE" id="PS50893">
    <property type="entry name" value="ABC_TRANSPORTER_2"/>
    <property type="match status" value="2"/>
</dbReference>
<dbReference type="InterPro" id="IPR017871">
    <property type="entry name" value="ABC_transporter-like_CS"/>
</dbReference>
<feature type="domain" description="ABC transporter" evidence="13">
    <location>
        <begin position="386"/>
        <end position="618"/>
    </location>
</feature>
<keyword evidence="3" id="KW-1003">Cell membrane</keyword>
<dbReference type="InterPro" id="IPR039421">
    <property type="entry name" value="Type_1_exporter"/>
</dbReference>
<feature type="domain" description="ABC transporter" evidence="13">
    <location>
        <begin position="1045"/>
        <end position="1280"/>
    </location>
</feature>
<dbReference type="GO" id="GO:0005524">
    <property type="term" value="F:ATP binding"/>
    <property type="evidence" value="ECO:0007669"/>
    <property type="project" value="UniProtKB-KW"/>
</dbReference>
<evidence type="ECO:0000256" key="11">
    <source>
        <dbReference type="SAM" id="MobiDB-lite"/>
    </source>
</evidence>
<dbReference type="GO" id="GO:0140359">
    <property type="term" value="F:ABC-type transporter activity"/>
    <property type="evidence" value="ECO:0007669"/>
    <property type="project" value="InterPro"/>
</dbReference>
<feature type="region of interest" description="Disordered" evidence="11">
    <location>
        <begin position="1"/>
        <end position="50"/>
    </location>
</feature>
<dbReference type="Pfam" id="PF00005">
    <property type="entry name" value="ABC_tran"/>
    <property type="match status" value="2"/>
</dbReference>
<dbReference type="InterPro" id="IPR036640">
    <property type="entry name" value="ABC1_TM_sf"/>
</dbReference>
<dbReference type="Gene3D" id="3.40.50.300">
    <property type="entry name" value="P-loop containing nucleotide triphosphate hydrolases"/>
    <property type="match status" value="2"/>
</dbReference>
<keyword evidence="2" id="KW-0813">Transport</keyword>
<comment type="subcellular location">
    <subcellularLocation>
        <location evidence="1">Cell inner membrane</location>
        <topology evidence="1">Multi-pass membrane protein</topology>
    </subcellularLocation>
</comment>
<evidence type="ECO:0000259" key="14">
    <source>
        <dbReference type="PROSITE" id="PS50929"/>
    </source>
</evidence>
<feature type="transmembrane region" description="Helical" evidence="12">
    <location>
        <begin position="197"/>
        <end position="223"/>
    </location>
</feature>
<dbReference type="CDD" id="cd07346">
    <property type="entry name" value="ABC_6TM_exporters"/>
    <property type="match status" value="1"/>
</dbReference>
<dbReference type="SUPFAM" id="SSF52540">
    <property type="entry name" value="P-loop containing nucleoside triphosphate hydrolases"/>
    <property type="match status" value="2"/>
</dbReference>
<feature type="transmembrane region" description="Helical" evidence="12">
    <location>
        <begin position="330"/>
        <end position="353"/>
    </location>
</feature>
<keyword evidence="6" id="KW-0547">Nucleotide-binding</keyword>
<keyword evidence="7 15" id="KW-0067">ATP-binding</keyword>
<dbReference type="PANTHER" id="PTHR24221">
    <property type="entry name" value="ATP-BINDING CASSETTE SUB-FAMILY B"/>
    <property type="match status" value="1"/>
</dbReference>
<accession>A0A508BRC3</accession>
<keyword evidence="9 12" id="KW-0472">Membrane</keyword>
<keyword evidence="8 12" id="KW-1133">Transmembrane helix</keyword>
<keyword evidence="4" id="KW-0997">Cell inner membrane</keyword>
<evidence type="ECO:0000256" key="9">
    <source>
        <dbReference type="ARBA" id="ARBA00023136"/>
    </source>
</evidence>
<feature type="domain" description="ABC transmembrane type-1" evidence="14">
    <location>
        <begin position="733"/>
        <end position="1013"/>
    </location>
</feature>
<feature type="compositionally biased region" description="Pro residues" evidence="11">
    <location>
        <begin position="13"/>
        <end position="23"/>
    </location>
</feature>
<dbReference type="InterPro" id="IPR011527">
    <property type="entry name" value="ABC1_TM_dom"/>
</dbReference>
<dbReference type="InterPro" id="IPR027417">
    <property type="entry name" value="P-loop_NTPase"/>
</dbReference>
<proteinExistence type="inferred from homology"/>
<dbReference type="PROSITE" id="PS00211">
    <property type="entry name" value="ABC_TRANSPORTER_1"/>
    <property type="match status" value="1"/>
</dbReference>
<feature type="compositionally biased region" description="Low complexity" evidence="11">
    <location>
        <begin position="654"/>
        <end position="663"/>
    </location>
</feature>
<dbReference type="PANTHER" id="PTHR24221:SF654">
    <property type="entry name" value="ATP-BINDING CASSETTE SUB-FAMILY B MEMBER 6"/>
    <property type="match status" value="1"/>
</dbReference>
<evidence type="ECO:0000259" key="13">
    <source>
        <dbReference type="PROSITE" id="PS50893"/>
    </source>
</evidence>
<feature type="region of interest" description="Disordered" evidence="11">
    <location>
        <begin position="621"/>
        <end position="711"/>
    </location>
</feature>
<feature type="transmembrane region" description="Helical" evidence="12">
    <location>
        <begin position="764"/>
        <end position="785"/>
    </location>
</feature>
<name>A0A508BRC3_9ACTO</name>
<protein>
    <submittedName>
        <fullName evidence="15">ABC transporter ATP-binding protein</fullName>
    </submittedName>
</protein>
<dbReference type="RefSeq" id="WP_141406371.1">
    <property type="nucleotide sequence ID" value="NZ_CP066060.1"/>
</dbReference>
<feature type="transmembrane region" description="Helical" evidence="12">
    <location>
        <begin position="871"/>
        <end position="888"/>
    </location>
</feature>
<dbReference type="Proteomes" id="UP000317942">
    <property type="component" value="Unassembled WGS sequence"/>
</dbReference>
<dbReference type="GO" id="GO:0016887">
    <property type="term" value="F:ATP hydrolysis activity"/>
    <property type="evidence" value="ECO:0007669"/>
    <property type="project" value="InterPro"/>
</dbReference>
<dbReference type="SMART" id="SM00382">
    <property type="entry name" value="AAA"/>
    <property type="match status" value="2"/>
</dbReference>
<gene>
    <name evidence="15" type="ORF">FK267_03895</name>
</gene>
<dbReference type="FunFam" id="3.40.50.300:FF:000221">
    <property type="entry name" value="Multidrug ABC transporter ATP-binding protein"/>
    <property type="match status" value="2"/>
</dbReference>
<evidence type="ECO:0000256" key="1">
    <source>
        <dbReference type="ARBA" id="ARBA00004429"/>
    </source>
</evidence>
<feature type="transmembrane region" description="Helical" evidence="12">
    <location>
        <begin position="109"/>
        <end position="135"/>
    </location>
</feature>
<comment type="caution">
    <text evidence="15">The sequence shown here is derived from an EMBL/GenBank/DDBJ whole genome shotgun (WGS) entry which is preliminary data.</text>
</comment>
<dbReference type="PROSITE" id="PS50929">
    <property type="entry name" value="ABC_TM1F"/>
    <property type="match status" value="2"/>
</dbReference>
<evidence type="ECO:0000256" key="12">
    <source>
        <dbReference type="SAM" id="Phobius"/>
    </source>
</evidence>
<evidence type="ECO:0000256" key="2">
    <source>
        <dbReference type="ARBA" id="ARBA00022448"/>
    </source>
</evidence>
<evidence type="ECO:0000256" key="3">
    <source>
        <dbReference type="ARBA" id="ARBA00022475"/>
    </source>
</evidence>
<dbReference type="Gene3D" id="1.20.1560.10">
    <property type="entry name" value="ABC transporter type 1, transmembrane domain"/>
    <property type="match status" value="2"/>
</dbReference>
<feature type="transmembrane region" description="Helical" evidence="12">
    <location>
        <begin position="956"/>
        <end position="979"/>
    </location>
</feature>
<evidence type="ECO:0000256" key="5">
    <source>
        <dbReference type="ARBA" id="ARBA00022692"/>
    </source>
</evidence>
<dbReference type="InterPro" id="IPR003439">
    <property type="entry name" value="ABC_transporter-like_ATP-bd"/>
</dbReference>
<organism evidence="15 16">
    <name type="scientific">Actinomyces oris</name>
    <dbReference type="NCBI Taxonomy" id="544580"/>
    <lineage>
        <taxon>Bacteria</taxon>
        <taxon>Bacillati</taxon>
        <taxon>Actinomycetota</taxon>
        <taxon>Actinomycetes</taxon>
        <taxon>Actinomycetales</taxon>
        <taxon>Actinomycetaceae</taxon>
        <taxon>Actinomyces</taxon>
    </lineage>
</organism>
<keyword evidence="5 12" id="KW-0812">Transmembrane</keyword>
<feature type="transmembrane region" description="Helical" evidence="12">
    <location>
        <begin position="733"/>
        <end position="758"/>
    </location>
</feature>
<feature type="transmembrane region" description="Helical" evidence="12">
    <location>
        <begin position="69"/>
        <end position="89"/>
    </location>
</feature>
<evidence type="ECO:0000256" key="8">
    <source>
        <dbReference type="ARBA" id="ARBA00022989"/>
    </source>
</evidence>
<feature type="transmembrane region" description="Helical" evidence="12">
    <location>
        <begin position="846"/>
        <end position="865"/>
    </location>
</feature>
<reference evidence="15 16" key="1">
    <citation type="submission" date="2019-06" db="EMBL/GenBank/DDBJ databases">
        <title>Draft genome sequence of Actinomyces oris CCUG 34288T.</title>
        <authorList>
            <person name="Salva-Serra F."/>
            <person name="Cardew S."/>
            <person name="Moore E."/>
        </authorList>
    </citation>
    <scope>NUCLEOTIDE SEQUENCE [LARGE SCALE GENOMIC DNA]</scope>
    <source>
        <strain evidence="15 16">CCUG 34288</strain>
    </source>
</reference>
<feature type="transmembrane region" description="Helical" evidence="12">
    <location>
        <begin position="243"/>
        <end position="263"/>
    </location>
</feature>
<feature type="transmembrane region" description="Helical" evidence="12">
    <location>
        <begin position="284"/>
        <end position="310"/>
    </location>
</feature>
<evidence type="ECO:0000313" key="16">
    <source>
        <dbReference type="Proteomes" id="UP000317942"/>
    </source>
</evidence>
<evidence type="ECO:0000313" key="15">
    <source>
        <dbReference type="EMBL" id="TQD62148.1"/>
    </source>
</evidence>
<evidence type="ECO:0000256" key="10">
    <source>
        <dbReference type="ARBA" id="ARBA00023455"/>
    </source>
</evidence>
<sequence>MSTRTQSSAPGASPYPSPAPSSPPSAGAAAPDDAAEPPPQGNAQRSREGQAAIARLGAPVRTRLRIGQALVLLSAVLSVAPYIALVQLGDILLRAHRTGLSPDPQQVSGVVMVLVSAYSTRLLLYFLALLITHLADLSLRDRLRRDIVARISHAPLSWFTASTSGRLRKAVQDDTTLVHTVIAHGPVERLNAIVTPLALLGCAFWIDWRLALLAVSALVLYVLTYSVSMRGMNEKTVEMDRKLAAISSAMVEFVSGIGVVKAFGRVGRAHSAYLTAADEFSAFYRAWAMPLVTVTCLSFTWVSIPVLLLVNLGGGALLIHAGAVTLPQVLATTLVALVLPAALITIASISWSYQLAGAAALRLCEVLDTPVLPAADRPAQPRAERVEIDHVSFSYGEVLAVDDACLTLEPGTVTALLGPSGSGKSTLATLIARFADPDAGAVRIGGVDLRDMDESTLYSTVSFVLQDAQLLATTVRENIALGRPEADLAQVRAAARVARIHEEIMALPQGYDTVLGQDTALSGGQEQRIAIARAILLNTPVIVLDEATAMADPESEAEIQQALSALVKDRTVLVIAHRPAAVRGADRIAVMDGGRIVAAGTHDDLADEPHYRALLRQAGEIEGATEVDGDETATRTEDPALADGAADSPDDGVADSVADGAADSPDDGVADSVADGRVLATSPSRVDDRDGRTGATRPVPSTPGGSSRPANSLLSRFRRLMTDSSWRQTRGCIALAGVNGVLVGLALLVLLPASVALATGAPRWGLSFGGWLVVLVVLGLGAAVCDFQGRRLGMSGALGFMHDVHHAVGDRIARLPLRWFTADSAGTLSRAVSQEMVALGESAAHFMYLLTSTAAACVVVGVGSWAWDWRLGLLLTLAAPLFAGFVRLSRRLLDRGKSISEPAERELASRIVEIARCQGALRSCRAASGYSRLTAAFDDGARASRHALWWESAGNLVNGALSQIVVVAMIVLTSSLAASGAMEPLVAIAVIGMCLRFTTMLDDIGAAVMGVEERRQMMNHLDAVMDAELMAEPKVPSSLPEPGVVELDDVVFGYRPDAPVLTGVSMKVPARTMCAIVGPSGSGKTTIARLVARFWDVDSGTVRVGGTDVRDMPTSQLMEQLSMVFQDVYLFDDTLAANIRIGNPAADDAQVRWAADLAGVTEIVDRLPHGWDTRVGEGGRALSGGERQRVSIARALLKRAPIVLLDEATSALDAENEANIVAAMQELRRTSTLIVIAHKLETIAAADQVIVLDDAGRIAQRGHHNELVSVEGPYRSFWEQRTRARGWALVSRQK</sequence>
<dbReference type="GO" id="GO:0005886">
    <property type="term" value="C:plasma membrane"/>
    <property type="evidence" value="ECO:0007669"/>
    <property type="project" value="UniProtKB-SubCell"/>
</dbReference>